<dbReference type="RefSeq" id="WP_147137110.1">
    <property type="nucleotide sequence ID" value="NZ_VOSC01000030.1"/>
</dbReference>
<keyword evidence="4 7" id="KW-0732">Signal</keyword>
<evidence type="ECO:0000256" key="1">
    <source>
        <dbReference type="ARBA" id="ARBA00004138"/>
    </source>
</evidence>
<evidence type="ECO:0000259" key="8">
    <source>
        <dbReference type="Pfam" id="PF18962"/>
    </source>
</evidence>
<keyword evidence="6" id="KW-0966">Cell projection</keyword>
<keyword evidence="5" id="KW-0969">Cilium</keyword>
<evidence type="ECO:0000256" key="2">
    <source>
        <dbReference type="ARBA" id="ARBA00004496"/>
    </source>
</evidence>
<name>A0A5C7AFW0_9FLAO</name>
<dbReference type="NCBIfam" id="TIGR04183">
    <property type="entry name" value="Por_Secre_tail"/>
    <property type="match status" value="1"/>
</dbReference>
<dbReference type="PROSITE" id="PS50194">
    <property type="entry name" value="FILAMIN_REPEAT"/>
    <property type="match status" value="1"/>
</dbReference>
<dbReference type="GO" id="GO:0060070">
    <property type="term" value="P:canonical Wnt signaling pathway"/>
    <property type="evidence" value="ECO:0007669"/>
    <property type="project" value="TreeGrafter"/>
</dbReference>
<dbReference type="GO" id="GO:0042813">
    <property type="term" value="F:Wnt receptor activity"/>
    <property type="evidence" value="ECO:0007669"/>
    <property type="project" value="TreeGrafter"/>
</dbReference>
<reference evidence="11" key="1">
    <citation type="submission" date="2019-08" db="EMBL/GenBank/DDBJ databases">
        <title>Seonamhaeicola sediminis sp. nov., isolated from marine sediment.</title>
        <authorList>
            <person name="Cao W.R."/>
        </authorList>
    </citation>
    <scope>NUCLEOTIDE SEQUENCE [LARGE SCALE GENOMIC DNA]</scope>
    <source>
        <strain evidence="11">Gy8</strain>
    </source>
</reference>
<gene>
    <name evidence="10" type="ORF">FUA26_13360</name>
</gene>
<evidence type="ECO:0000313" key="10">
    <source>
        <dbReference type="EMBL" id="TXE07207.1"/>
    </source>
</evidence>
<dbReference type="GO" id="GO:0017147">
    <property type="term" value="F:Wnt-protein binding"/>
    <property type="evidence" value="ECO:0007669"/>
    <property type="project" value="TreeGrafter"/>
</dbReference>
<dbReference type="InterPro" id="IPR011042">
    <property type="entry name" value="6-blade_b-propeller_TolB-like"/>
</dbReference>
<proteinExistence type="predicted"/>
<organism evidence="10 11">
    <name type="scientific">Seonamhaeicola algicola</name>
    <dbReference type="NCBI Taxonomy" id="1719036"/>
    <lineage>
        <taxon>Bacteria</taxon>
        <taxon>Pseudomonadati</taxon>
        <taxon>Bacteroidota</taxon>
        <taxon>Flavobacteriia</taxon>
        <taxon>Flavobacteriales</taxon>
        <taxon>Flavobacteriaceae</taxon>
    </lineage>
</organism>
<dbReference type="GO" id="GO:0005737">
    <property type="term" value="C:cytoplasm"/>
    <property type="evidence" value="ECO:0007669"/>
    <property type="project" value="UniProtKB-SubCell"/>
</dbReference>
<evidence type="ECO:0000256" key="7">
    <source>
        <dbReference type="SAM" id="SignalP"/>
    </source>
</evidence>
<dbReference type="PANTHER" id="PTHR46513">
    <property type="entry name" value="VITELLOGENIN RECEPTOR-LIKE PROTEIN-RELATED-RELATED"/>
    <property type="match status" value="1"/>
</dbReference>
<dbReference type="NCBIfam" id="NF012200">
    <property type="entry name" value="choice_anch_D"/>
    <property type="match status" value="2"/>
</dbReference>
<dbReference type="InterPro" id="IPR000033">
    <property type="entry name" value="LDLR_classB_rpt"/>
</dbReference>
<comment type="caution">
    <text evidence="10">The sequence shown here is derived from an EMBL/GenBank/DDBJ whole genome shotgun (WGS) entry which is preliminary data.</text>
</comment>
<feature type="chain" id="PRO_5023021617" evidence="7">
    <location>
        <begin position="18"/>
        <end position="1074"/>
    </location>
</feature>
<evidence type="ECO:0000256" key="6">
    <source>
        <dbReference type="ARBA" id="ARBA00023273"/>
    </source>
</evidence>
<dbReference type="Pfam" id="PF22544">
    <property type="entry name" value="HYDIN_VesB_CFA65-like_Ig"/>
    <property type="match status" value="1"/>
</dbReference>
<sequence length="1074" mass="116892">MKSKLLFLALFASTIFASHSQNQKLFFIDEDNRQLKTINTNGTNENLFFAKTEALSSRYLAVNNTTQELFFSTGSPYSIYRKNLSGSVEEKIYTSLNSTSIYGIAVDEANSKVYWAEYETIKRSNLDGSSVETIINQSTDVYFRNVAIGGSKLYWAERYYNTSNFSNTYYIKRSNLDGTSTETLHSEYVPSGQLYVNELGTIYGMQVDATNNVLYWASSSADGIFKKNSDGTGSVVKILNDTYVKSPRGLAIDVANNKLFWTDSDSSFDNLRSANLDGSNVTVLSTTSDDPYGLALALVNENPSGNPEIEIQGNSLSIANNDATPNTDDNTDFGNVALNNNYKDFYFFIRNLGGANLSITGSPRVSITGVHAADFTLQTDVATTIESTSSSYFIIRFDPSVLGERTATVTVNSNDADEPSYTFSIKGTGNVSSGEIGTNDVRLTTHTTGASLDNEDPYIAYDPTLNRYLLVYEGEVTNGEEEIFGQFIDANGNLDGSAFQISKSGNNGVADIDAFNPKVVFNAVSNQFLVVWRADMGTTAQTDSEIFAQIINPNGSFVNGFDTGQIRISQNGPENNDTYAPSNAEVTVNTSNGNYYIVWQAPTASNAEVEIFGTILQSNGTLTNGLGGKVQLSSYTASNLAPAAPHVTYNPVTNQYLVVYYADYPSNGVNNVFGQIVAANGSLVSGINSPITITNVGSSSDADNPRVVYNNLLNEYFVGYQTDHINTDNEEEIFGQRIASNGTLISTPIQLSFAGIDGDGEETGPYFDFAYNTVDDHILVTFQSEEPGSNSYDIFATTLDASNYIKLETQSRVSDMGDTNGDSDFSAQKPKQVFNITSQNFFIVWEGDDTVPGNGEDEIFGQLWQVPPTAEIDIRGNTVSIADGDTTPDTTDNTDFGSVATSSSIIKEFTIYNTNTEQLVLNGTPTIDITGTNAADFVVTKQPNLAINAGESTTFEITFTPTAIGVKTANISIANNDVGENPYNFSIQGEGENTLDVELPKKEEFLVLYPNPVDNYLYVKGLKETTSFSVVNIIGKQVLSGKVKPNTYVELENLVHGVYIIKLKGHSPVKFIKK</sequence>
<accession>A0A5C7AFW0</accession>
<dbReference type="Gene3D" id="2.120.10.30">
    <property type="entry name" value="TolB, C-terminal domain"/>
    <property type="match status" value="2"/>
</dbReference>
<dbReference type="InterPro" id="IPR050778">
    <property type="entry name" value="Cueball_EGF_LRP_Nidogen"/>
</dbReference>
<evidence type="ECO:0000313" key="11">
    <source>
        <dbReference type="Proteomes" id="UP000321790"/>
    </source>
</evidence>
<comment type="subcellular location">
    <subcellularLocation>
        <location evidence="1">Cell projection</location>
        <location evidence="1">Cilium</location>
    </subcellularLocation>
    <subcellularLocation>
        <location evidence="2">Cytoplasm</location>
    </subcellularLocation>
</comment>
<evidence type="ECO:0000256" key="5">
    <source>
        <dbReference type="ARBA" id="ARBA00023069"/>
    </source>
</evidence>
<keyword evidence="3" id="KW-0963">Cytoplasm</keyword>
<dbReference type="SUPFAM" id="SSF101898">
    <property type="entry name" value="NHL repeat"/>
    <property type="match status" value="1"/>
</dbReference>
<dbReference type="Pfam" id="PF18962">
    <property type="entry name" value="Por_Secre_tail"/>
    <property type="match status" value="1"/>
</dbReference>
<dbReference type="InterPro" id="IPR013783">
    <property type="entry name" value="Ig-like_fold"/>
</dbReference>
<evidence type="ECO:0000259" key="9">
    <source>
        <dbReference type="Pfam" id="PF22544"/>
    </source>
</evidence>
<feature type="signal peptide" evidence="7">
    <location>
        <begin position="1"/>
        <end position="17"/>
    </location>
</feature>
<evidence type="ECO:0000256" key="3">
    <source>
        <dbReference type="ARBA" id="ARBA00022490"/>
    </source>
</evidence>
<dbReference type="PROSITE" id="PS51120">
    <property type="entry name" value="LDLRB"/>
    <property type="match status" value="2"/>
</dbReference>
<dbReference type="GO" id="GO:0005886">
    <property type="term" value="C:plasma membrane"/>
    <property type="evidence" value="ECO:0007669"/>
    <property type="project" value="TreeGrafter"/>
</dbReference>
<protein>
    <submittedName>
        <fullName evidence="10">Choice-of-anchor D domain-containing protein</fullName>
    </submittedName>
</protein>
<dbReference type="Gene3D" id="2.60.40.10">
    <property type="entry name" value="Immunoglobulins"/>
    <property type="match status" value="2"/>
</dbReference>
<feature type="domain" description="Secretion system C-terminal sorting" evidence="8">
    <location>
        <begin position="1008"/>
        <end position="1067"/>
    </location>
</feature>
<dbReference type="SMART" id="SM00135">
    <property type="entry name" value="LY"/>
    <property type="match status" value="5"/>
</dbReference>
<evidence type="ECO:0000256" key="4">
    <source>
        <dbReference type="ARBA" id="ARBA00022729"/>
    </source>
</evidence>
<keyword evidence="11" id="KW-1185">Reference proteome</keyword>
<dbReference type="InterPro" id="IPR053879">
    <property type="entry name" value="HYDIN_VesB_CFA65-like_Ig"/>
</dbReference>
<dbReference type="AlphaFoldDB" id="A0A5C7AFW0"/>
<dbReference type="InterPro" id="IPR017868">
    <property type="entry name" value="Filamin/ABP280_repeat-like"/>
</dbReference>
<dbReference type="InterPro" id="IPR026444">
    <property type="entry name" value="Secre_tail"/>
</dbReference>
<dbReference type="Proteomes" id="UP000321790">
    <property type="component" value="Unassembled WGS sequence"/>
</dbReference>
<dbReference type="PANTHER" id="PTHR46513:SF13">
    <property type="entry name" value="EGF-LIKE DOMAIN-CONTAINING PROTEIN"/>
    <property type="match status" value="1"/>
</dbReference>
<dbReference type="OrthoDB" id="1141931at2"/>
<feature type="domain" description="HYDIN/VesB/CFA65-like Ig-like" evidence="9">
    <location>
        <begin position="892"/>
        <end position="989"/>
    </location>
</feature>
<dbReference type="EMBL" id="VOSC01000030">
    <property type="protein sequence ID" value="TXE07207.1"/>
    <property type="molecule type" value="Genomic_DNA"/>
</dbReference>